<accession>A0A563W543</accession>
<proteinExistence type="predicted"/>
<dbReference type="GO" id="GO:0003824">
    <property type="term" value="F:catalytic activity"/>
    <property type="evidence" value="ECO:0007669"/>
    <property type="project" value="InterPro"/>
</dbReference>
<dbReference type="AlphaFoldDB" id="A0A563W543"/>
<gene>
    <name evidence="1" type="ORF">H1P_90014</name>
</gene>
<dbReference type="Proteomes" id="UP000320055">
    <property type="component" value="Unassembled WGS sequence"/>
</dbReference>
<reference evidence="1 2" key="1">
    <citation type="submission" date="2019-01" db="EMBL/GenBank/DDBJ databases">
        <authorList>
            <person name="Brito A."/>
        </authorList>
    </citation>
    <scope>NUCLEOTIDE SEQUENCE [LARGE SCALE GENOMIC DNA]</scope>
    <source>
        <strain evidence="1">1</strain>
    </source>
</reference>
<organism evidence="1 2">
    <name type="scientific">Hyella patelloides LEGE 07179</name>
    <dbReference type="NCBI Taxonomy" id="945734"/>
    <lineage>
        <taxon>Bacteria</taxon>
        <taxon>Bacillati</taxon>
        <taxon>Cyanobacteriota</taxon>
        <taxon>Cyanophyceae</taxon>
        <taxon>Pleurocapsales</taxon>
        <taxon>Hyellaceae</taxon>
        <taxon>Hyella</taxon>
    </lineage>
</organism>
<protein>
    <submittedName>
        <fullName evidence="1">Uncharacterized protein</fullName>
    </submittedName>
</protein>
<name>A0A563W543_9CYAN</name>
<dbReference type="SUPFAM" id="SSF56209">
    <property type="entry name" value="Nitrile hydratase alpha chain"/>
    <property type="match status" value="1"/>
</dbReference>
<dbReference type="OrthoDB" id="511071at2"/>
<keyword evidence="2" id="KW-1185">Reference proteome</keyword>
<dbReference type="EMBL" id="CAACVJ010000698">
    <property type="protein sequence ID" value="VEP18767.1"/>
    <property type="molecule type" value="Genomic_DNA"/>
</dbReference>
<dbReference type="Gene3D" id="3.90.330.10">
    <property type="entry name" value="Nitrile hydratase alpha /Thiocyanate hydrolase gamma"/>
    <property type="match status" value="1"/>
</dbReference>
<dbReference type="InterPro" id="IPR036648">
    <property type="entry name" value="CN_Hdrase_a/SCN_Hdrase_g_sf"/>
</dbReference>
<dbReference type="GO" id="GO:0046914">
    <property type="term" value="F:transition metal ion binding"/>
    <property type="evidence" value="ECO:0007669"/>
    <property type="project" value="InterPro"/>
</dbReference>
<evidence type="ECO:0000313" key="2">
    <source>
        <dbReference type="Proteomes" id="UP000320055"/>
    </source>
</evidence>
<evidence type="ECO:0000313" key="1">
    <source>
        <dbReference type="EMBL" id="VEP18767.1"/>
    </source>
</evidence>
<sequence length="74" mass="8162">MSETKAILIEMGIHLPGSVQVEVHEDTARFKNLVIPESLPGSDESTVSSSLYRTIINKACEDRGFKTQLSTRAK</sequence>